<keyword evidence="6" id="KW-1185">Reference proteome</keyword>
<dbReference type="GO" id="GO:0032259">
    <property type="term" value="P:methylation"/>
    <property type="evidence" value="ECO:0007669"/>
    <property type="project" value="UniProtKB-KW"/>
</dbReference>
<comment type="caution">
    <text evidence="5">The sequence shown here is derived from an EMBL/GenBank/DDBJ whole genome shotgun (WGS) entry which is preliminary data.</text>
</comment>
<dbReference type="InterPro" id="IPR002052">
    <property type="entry name" value="DNA_methylase_N6_adenine_CS"/>
</dbReference>
<protein>
    <submittedName>
        <fullName evidence="5">DNA methyltransferase</fullName>
    </submittedName>
</protein>
<keyword evidence="1 5" id="KW-0489">Methyltransferase</keyword>
<sequence length="185" mass="21451">MKKYDVIYADPPWRYQDKKCNGACALHYDTMKIQDIKDLPVKELAAKDCVIFMWITYPMLKEGIELMEAWGFKYKTIGFQWIKLNKSGKGKFFGLGRWTRGNTEACFIGVRGKPSRKSNSVSQIIEESVRAHSQKPEVVRDKIRELMGDELNYIELFARKHSEGWDCWGNEVGKLDGEKNERSVS</sequence>
<dbReference type="Gene3D" id="3.40.50.150">
    <property type="entry name" value="Vaccinia Virus protein VP39"/>
    <property type="match status" value="1"/>
</dbReference>
<dbReference type="GO" id="GO:0003676">
    <property type="term" value="F:nucleic acid binding"/>
    <property type="evidence" value="ECO:0007669"/>
    <property type="project" value="InterPro"/>
</dbReference>
<comment type="similarity">
    <text evidence="4">Belongs to the MT-A70-like family.</text>
</comment>
<dbReference type="Proteomes" id="UP000280696">
    <property type="component" value="Unassembled WGS sequence"/>
</dbReference>
<dbReference type="InterPro" id="IPR007757">
    <property type="entry name" value="MT-A70-like"/>
</dbReference>
<dbReference type="AlphaFoldDB" id="A0A3A9AL01"/>
<dbReference type="InterPro" id="IPR029063">
    <property type="entry name" value="SAM-dependent_MTases_sf"/>
</dbReference>
<evidence type="ECO:0000256" key="1">
    <source>
        <dbReference type="ARBA" id="ARBA00022603"/>
    </source>
</evidence>
<accession>A0A3A9AL01</accession>
<reference evidence="5 6" key="1">
    <citation type="submission" date="2018-09" db="EMBL/GenBank/DDBJ databases">
        <title>Murine metabolic-syndrome-specific gut microbial biobank.</title>
        <authorList>
            <person name="Liu C."/>
        </authorList>
    </citation>
    <scope>NUCLEOTIDE SEQUENCE [LARGE SCALE GENOMIC DNA]</scope>
    <source>
        <strain evidence="5 6">0.1xD8-82</strain>
    </source>
</reference>
<keyword evidence="3" id="KW-0949">S-adenosyl-L-methionine</keyword>
<dbReference type="Pfam" id="PF05063">
    <property type="entry name" value="MT-A70"/>
    <property type="match status" value="1"/>
</dbReference>
<dbReference type="OrthoDB" id="9800596at2"/>
<evidence type="ECO:0000256" key="3">
    <source>
        <dbReference type="ARBA" id="ARBA00022691"/>
    </source>
</evidence>
<keyword evidence="2 5" id="KW-0808">Transferase</keyword>
<dbReference type="PANTHER" id="PTHR12829:SF7">
    <property type="entry name" value="N6-ADENOSINE-METHYLTRANSFERASE CATALYTIC SUBUNIT"/>
    <property type="match status" value="1"/>
</dbReference>
<dbReference type="SUPFAM" id="SSF53335">
    <property type="entry name" value="S-adenosyl-L-methionine-dependent methyltransferases"/>
    <property type="match status" value="1"/>
</dbReference>
<gene>
    <name evidence="5" type="ORF">D7V94_08290</name>
</gene>
<dbReference type="EMBL" id="RAYQ01000006">
    <property type="protein sequence ID" value="RKI92132.1"/>
    <property type="molecule type" value="Genomic_DNA"/>
</dbReference>
<proteinExistence type="inferred from homology"/>
<evidence type="ECO:0000313" key="5">
    <source>
        <dbReference type="EMBL" id="RKI92132.1"/>
    </source>
</evidence>
<evidence type="ECO:0000256" key="2">
    <source>
        <dbReference type="ARBA" id="ARBA00022679"/>
    </source>
</evidence>
<organism evidence="5 6">
    <name type="scientific">Parablautia intestinalis</name>
    <dbReference type="NCBI Taxonomy" id="2320100"/>
    <lineage>
        <taxon>Bacteria</taxon>
        <taxon>Bacillati</taxon>
        <taxon>Bacillota</taxon>
        <taxon>Clostridia</taxon>
        <taxon>Lachnospirales</taxon>
        <taxon>Lachnospiraceae</taxon>
        <taxon>Parablautia</taxon>
    </lineage>
</organism>
<dbReference type="PROSITE" id="PS51143">
    <property type="entry name" value="MT_A70"/>
    <property type="match status" value="1"/>
</dbReference>
<name>A0A3A9AL01_9FIRM</name>
<evidence type="ECO:0000313" key="6">
    <source>
        <dbReference type="Proteomes" id="UP000280696"/>
    </source>
</evidence>
<dbReference type="PANTHER" id="PTHR12829">
    <property type="entry name" value="N6-ADENOSINE-METHYLTRANSFERASE"/>
    <property type="match status" value="1"/>
</dbReference>
<dbReference type="PROSITE" id="PS00092">
    <property type="entry name" value="N6_MTASE"/>
    <property type="match status" value="1"/>
</dbReference>
<evidence type="ECO:0000256" key="4">
    <source>
        <dbReference type="PROSITE-ProRule" id="PRU00489"/>
    </source>
</evidence>
<dbReference type="GO" id="GO:0008168">
    <property type="term" value="F:methyltransferase activity"/>
    <property type="evidence" value="ECO:0007669"/>
    <property type="project" value="UniProtKB-KW"/>
</dbReference>